<evidence type="ECO:0000256" key="2">
    <source>
        <dbReference type="ARBA" id="ARBA00022448"/>
    </source>
</evidence>
<keyword evidence="3" id="KW-0653">Protein transport</keyword>
<evidence type="ECO:0000313" key="12">
    <source>
        <dbReference type="EMBL" id="KAI9552729.1"/>
    </source>
</evidence>
<evidence type="ECO:0000313" key="13">
    <source>
        <dbReference type="Proteomes" id="UP000820818"/>
    </source>
</evidence>
<evidence type="ECO:0000259" key="8">
    <source>
        <dbReference type="Pfam" id="PF04118"/>
    </source>
</evidence>
<dbReference type="GO" id="GO:0005768">
    <property type="term" value="C:endosome"/>
    <property type="evidence" value="ECO:0007669"/>
    <property type="project" value="TreeGrafter"/>
</dbReference>
<feature type="domain" description="DOP1-like middle TPR" evidence="9">
    <location>
        <begin position="323"/>
        <end position="513"/>
    </location>
</feature>
<dbReference type="EMBL" id="WJBH02000009">
    <property type="protein sequence ID" value="KAI9552729.1"/>
    <property type="molecule type" value="Genomic_DNA"/>
</dbReference>
<evidence type="ECO:0000259" key="11">
    <source>
        <dbReference type="Pfam" id="PF24601"/>
    </source>
</evidence>
<dbReference type="Pfam" id="PF24601">
    <property type="entry name" value="TPR_DOP1"/>
    <property type="match status" value="1"/>
</dbReference>
<evidence type="ECO:0000256" key="5">
    <source>
        <dbReference type="ARBA" id="ARBA00023136"/>
    </source>
</evidence>
<dbReference type="Pfam" id="PF24598">
    <property type="entry name" value="DOP1_C"/>
    <property type="match status" value="1"/>
</dbReference>
<dbReference type="Pfam" id="PF04118">
    <property type="entry name" value="Dopey_N"/>
    <property type="match status" value="1"/>
</dbReference>
<feature type="domain" description="DOP1-like TPR" evidence="11">
    <location>
        <begin position="1102"/>
        <end position="1464"/>
    </location>
</feature>
<proteinExistence type="inferred from homology"/>
<evidence type="ECO:0000256" key="3">
    <source>
        <dbReference type="ARBA" id="ARBA00022927"/>
    </source>
</evidence>
<keyword evidence="5" id="KW-0472">Membrane</keyword>
<dbReference type="InterPro" id="IPR040314">
    <property type="entry name" value="DOP1"/>
</dbReference>
<reference evidence="12 13" key="1">
    <citation type="submission" date="2022-05" db="EMBL/GenBank/DDBJ databases">
        <title>A multi-omics perspective on studying reproductive biology in Daphnia sinensis.</title>
        <authorList>
            <person name="Jia J."/>
        </authorList>
    </citation>
    <scope>NUCLEOTIDE SEQUENCE [LARGE SCALE GENOMIC DNA]</scope>
    <source>
        <strain evidence="12 13">WSL</strain>
    </source>
</reference>
<evidence type="ECO:0000256" key="4">
    <source>
        <dbReference type="ARBA" id="ARBA00023034"/>
    </source>
</evidence>
<dbReference type="PANTHER" id="PTHR14042">
    <property type="entry name" value="DOPEY-RELATED"/>
    <property type="match status" value="1"/>
</dbReference>
<dbReference type="GO" id="GO:0005829">
    <property type="term" value="C:cytosol"/>
    <property type="evidence" value="ECO:0007669"/>
    <property type="project" value="GOC"/>
</dbReference>
<feature type="domain" description="DOP1 N-terminal" evidence="8">
    <location>
        <begin position="15"/>
        <end position="299"/>
    </location>
</feature>
<dbReference type="PANTHER" id="PTHR14042:SF24">
    <property type="entry name" value="PROTEIN DOPEY-1 HOMOLOG"/>
    <property type="match status" value="1"/>
</dbReference>
<comment type="similarity">
    <text evidence="6">Belongs to the DOP1 family.</text>
</comment>
<evidence type="ECO:0000256" key="1">
    <source>
        <dbReference type="ARBA" id="ARBA00004395"/>
    </source>
</evidence>
<keyword evidence="13" id="KW-1185">Reference proteome</keyword>
<evidence type="ECO:0000256" key="7">
    <source>
        <dbReference type="SAM" id="MobiDB-lite"/>
    </source>
</evidence>
<keyword evidence="2" id="KW-0813">Transport</keyword>
<sequence length="2220" mass="246826">MSHLSLEELELIDEPKYRNYINSVDKALKNFEYTSEWADLIAALGKLNKVLQSHSKFNIIPRRVIVAKRLAQCLHPALPSGVHLKALETYDLIFKLVGAARLANELFIYSAGLYPLLAHAAINVRPVLLSLYEIHLIPIAEYLKPGLSGFLNGVLPGLEEGADHYDRTSTLFDKICNGVSANFFYGCLWKCIAENPQIRLPAYTYILSHFDRKLSIEDQLEILGQNVDLMIHSMCASLEDTSVLVQRSALEFLLAAFPLHGSHLLKHDVVHLLAAAITALLRRDMSLNRRLFSWLLGSEPQLLSADDSLVNDTSRDSPNMKSYFHRNSKSLLVESLQLVLKNSVAAQPPDMKPYRVLISLLDKPEIGPIILDDILIDVFRSLYFSNHDQSKKQKKAAQHDELVKTANLFFGTLEEVYIWSYTGRLLQKSSCIETASREVQQVGQGSPHFFEMCKLSAFLLELLSVDSSSDTQVEHLPSLLVQTADLLHASFGAMSAASVLAGIELCLTLLKKILPAHEGTEELAGSWSSPSEGEEAIESSSGEFHSPPNSPALISSSQHQKQLLEHAVVAIQQLLAKLLNPGIFVSDRTTLLGQASKILSVQTISCSPSLEQMLEECVHPSTSSYLTLEKPTPVSEEMYELDLSEELKLADADQLARLLPVLKQCCTLLKELSAFPTYCAAAMASHQVISNNQDWSTLPDWLQLLCLVSCCLSNSSCQSNQIYLIGTATLLDLTAITSSIIPTAYWKPEQTTNLQKGDIPSDMFTVVLLPVITPTQLLTLLNKSCVFQRMARQLWEGVGSTFECQQCAELIHQLHTLAPPTLSHVAEDVILSSLSQQMRRNEGCSSAVEKFTVLWHLGRDLEPSRWGSRRLKTFDRCLQLLLDWLSLDPPSPQRTAAEGWFVQALLRNDLSRILDPLLLKLLKPHSARVSIRHVTFQPTNQENEKQPVDREDNIYAISSVNGHVIYHVTPSRTKSRPFSPSRSVLTLGLGADGRAPESFVDRQVVFPWQLPQHQIMEQTVGLFVNPFSEDLFHVPGTFTTSAASADSGQESPKEPESSVIAKSLLDELIETVVNKAVAAAAAARFKLKESTSAAVEKLADIHPLHNHILLYCQVSDAEQTLHVLRTLRSQLQLQPRLLLLSLSSTGIASSRSPHSVLLQELLARHRKCLFGNGFYGEVSGDMMAPNRSSMYLEILLQLLLYHLRTYYSSLGMSSLTRQEIISNRQVQLACVQLLNMFLSELLPLVRDLGKGFSSFISDMLTRCRVQKVALHSILAMLHVVTLDHSKPVKKRNGNQGLLPTLTEEIILFNEEDEKSGSSYSEATLVSLVKLLLSIMAIEDQLSKQNSPGDLPNVNVASSSPASVPGTYQRGVPVHSQPLFTTAILTALKQKSSRWLHTEFSRLLVSSLPLMGRSLPTLLNAVVPQVCLNLESIAASSTQHPICPPDYLITELEALTALCHYVLVDSPHNAGGPTLAGSAGMLGGMSWGVSNVYSSGTPPNPNGQILNNLMHAFTPNGINGTFSNESASAGGDPYLVARRQMLSSLPRILVCISYLWQSSIDRSTGKVQRQKLLEFVSPIGHHHGVSLLAAVSVAWVEKRKDSMPGNGKSRKIIPECGSEQLALVDLISSVRVLPPDTLVQLLRQVLKQPLQMQLHNRSSRLEVGLLHFFHAYLQKINRVQLGECWGSLLQLLREITTMAPPILFAGLVVFGEAVQRYQTPGEKRDQRELQEVTGKLLEACGAVAAASLEQTTWLRRNLSVRRDTLSAAPAVEGDDAAILDDMSSSSSDTSSVHMSATDDAAVVVNPSNGNKTSRYSIQALVVLAELLAPLQDLIFPSQDKERVIPLLTSLLANVVPYLRHHSQSNISGMRAASLLLSSLSDYPATRRAWRKDAFDLLLDPTFFMMDIETLRHWKNIIDNLMCHDKDAFREFLNRVSVSPSGLFSSRELEMETRTLLLKRLAFTLFCTDGDQYQRFLPDIQEKLSESLRLAQSWPSVQAQVFLCFRVLLLKTSQQHVTSLWPSVVAETVQVLSQLEHELRRDTEEFRHWSSSQIRRLSALDSTWVTSTTNGLQGNAHPAWLHLYLATCKLLHLALILPANRLPQFQMYRWAFIGDDNVNDGDISISSRSMQQHVTPNFVPYLTRIYRLLRSKVEVAKTPLPPNTSLDDMALPSACTIKSLMDLLPFFHAIEQHCPRARPNEEHIVSFMETLLERDFLEPIPL</sequence>
<dbReference type="GO" id="GO:0005802">
    <property type="term" value="C:trans-Golgi network"/>
    <property type="evidence" value="ECO:0007669"/>
    <property type="project" value="TreeGrafter"/>
</dbReference>
<protein>
    <recommendedName>
        <fullName evidence="14">Dopey-1</fullName>
    </recommendedName>
</protein>
<accession>A0AAD5KIN2</accession>
<dbReference type="InterPro" id="IPR056457">
    <property type="entry name" value="DOP1_C"/>
</dbReference>
<evidence type="ECO:0000259" key="9">
    <source>
        <dbReference type="Pfam" id="PF24597"/>
    </source>
</evidence>
<dbReference type="InterPro" id="IPR056459">
    <property type="entry name" value="TPR_DOP1"/>
</dbReference>
<dbReference type="InterPro" id="IPR056458">
    <property type="entry name" value="TPR_DOP1_M"/>
</dbReference>
<name>A0AAD5KIN2_9CRUS</name>
<feature type="domain" description="DOP1-like C-terminal" evidence="10">
    <location>
        <begin position="1667"/>
        <end position="2042"/>
    </location>
</feature>
<feature type="region of interest" description="Disordered" evidence="7">
    <location>
        <begin position="522"/>
        <end position="556"/>
    </location>
</feature>
<comment type="caution">
    <text evidence="12">The sequence shown here is derived from an EMBL/GenBank/DDBJ whole genome shotgun (WGS) entry which is preliminary data.</text>
</comment>
<dbReference type="InterPro" id="IPR007249">
    <property type="entry name" value="DOP1_N"/>
</dbReference>
<keyword evidence="4" id="KW-0333">Golgi apparatus</keyword>
<dbReference type="GO" id="GO:0015031">
    <property type="term" value="P:protein transport"/>
    <property type="evidence" value="ECO:0007669"/>
    <property type="project" value="UniProtKB-KW"/>
</dbReference>
<dbReference type="Pfam" id="PF24597">
    <property type="entry name" value="TPR_DOP1_M"/>
    <property type="match status" value="1"/>
</dbReference>
<evidence type="ECO:0008006" key="14">
    <source>
        <dbReference type="Google" id="ProtNLM"/>
    </source>
</evidence>
<organism evidence="12 13">
    <name type="scientific">Daphnia sinensis</name>
    <dbReference type="NCBI Taxonomy" id="1820382"/>
    <lineage>
        <taxon>Eukaryota</taxon>
        <taxon>Metazoa</taxon>
        <taxon>Ecdysozoa</taxon>
        <taxon>Arthropoda</taxon>
        <taxon>Crustacea</taxon>
        <taxon>Branchiopoda</taxon>
        <taxon>Diplostraca</taxon>
        <taxon>Cladocera</taxon>
        <taxon>Anomopoda</taxon>
        <taxon>Daphniidae</taxon>
        <taxon>Daphnia</taxon>
        <taxon>Daphnia similis group</taxon>
    </lineage>
</organism>
<gene>
    <name evidence="12" type="ORF">GHT06_020608</name>
</gene>
<dbReference type="Proteomes" id="UP000820818">
    <property type="component" value="Linkage Group LG9"/>
</dbReference>
<evidence type="ECO:0000256" key="6">
    <source>
        <dbReference type="ARBA" id="ARBA00046326"/>
    </source>
</evidence>
<dbReference type="GO" id="GO:0006895">
    <property type="term" value="P:Golgi to endosome transport"/>
    <property type="evidence" value="ECO:0007669"/>
    <property type="project" value="InterPro"/>
</dbReference>
<dbReference type="GO" id="GO:0000139">
    <property type="term" value="C:Golgi membrane"/>
    <property type="evidence" value="ECO:0007669"/>
    <property type="project" value="UniProtKB-SubCell"/>
</dbReference>
<evidence type="ECO:0000259" key="10">
    <source>
        <dbReference type="Pfam" id="PF24598"/>
    </source>
</evidence>
<comment type="subcellular location">
    <subcellularLocation>
        <location evidence="1">Golgi apparatus membrane</location>
        <topology evidence="1">Peripheral membrane protein</topology>
    </subcellularLocation>
</comment>